<reference evidence="5" key="1">
    <citation type="submission" date="2021-01" db="EMBL/GenBank/DDBJ databases">
        <title>Whole genome shotgun sequence of Sinosporangium siamense NBRC 109515.</title>
        <authorList>
            <person name="Komaki H."/>
            <person name="Tamura T."/>
        </authorList>
    </citation>
    <scope>NUCLEOTIDE SEQUENCE</scope>
    <source>
        <strain evidence="5">NBRC 109515</strain>
    </source>
</reference>
<sequence>MSDKTVTDVLIVGRGPVGMTLALLLARYGVNSVVVDPAGTEIRLSSKAVLMHGESLEILNRVEVGRTVAEQGIRLRGSRVFVRDRELRFDEFDQPDPYGYPTAVNFPQSETERLLLQQVEREQRVDLRLGVAFEGLRQRDDHVVAELSDGSQVVAQYVAGCDGARSAVRKALGLRFEGHAHDDHYLIVDIRADLPFADERRFIFHPPGGAGRTALIHPQPFSLWHLDFQVGKPPDLEAETRDGTLDQRIRSMVGKHDYEVTWSTSYVFKQLMASRFSVGRCFLVGDAAHLYAPYGARGLNSGLADADNLAWKLGMVLTGQASPALLETYHEERRSVASRHFGVTSKTAAFMAPTTRMGRWRRDVTLAVGVRIPAARSLVDAGHFYRPEGVPESRLTMLGLSGLEDLAVMPGELMPDLPVAEGSARGIRRLRDSYGTHPMVVTIQQPVGDRVVVNVRHLGGDSIDQEFTTAAITARTRVLGEATSGVALLLRPDGFISRCLPLSQLADGHGDIVGSLAETANRIYGDA</sequence>
<dbReference type="EMBL" id="BOOW01000019">
    <property type="protein sequence ID" value="GII92916.1"/>
    <property type="molecule type" value="Genomic_DNA"/>
</dbReference>
<protein>
    <submittedName>
        <fullName evidence="5">FAD-dependent oxidoreductase</fullName>
    </submittedName>
</protein>
<feature type="domain" description="FAD-binding" evidence="4">
    <location>
        <begin position="7"/>
        <end position="339"/>
    </location>
</feature>
<dbReference type="PRINTS" id="PR00420">
    <property type="entry name" value="RNGMNOXGNASE"/>
</dbReference>
<evidence type="ECO:0000259" key="4">
    <source>
        <dbReference type="Pfam" id="PF01494"/>
    </source>
</evidence>
<dbReference type="InterPro" id="IPR036188">
    <property type="entry name" value="FAD/NAD-bd_sf"/>
</dbReference>
<dbReference type="InterPro" id="IPR050641">
    <property type="entry name" value="RIFMO-like"/>
</dbReference>
<evidence type="ECO:0000313" key="6">
    <source>
        <dbReference type="Proteomes" id="UP000606172"/>
    </source>
</evidence>
<dbReference type="PANTHER" id="PTHR43004:SF19">
    <property type="entry name" value="BINDING MONOOXYGENASE, PUTATIVE (JCVI)-RELATED"/>
    <property type="match status" value="1"/>
</dbReference>
<dbReference type="RefSeq" id="WP_275410682.1">
    <property type="nucleotide sequence ID" value="NZ_BOOW01000019.1"/>
</dbReference>
<comment type="caution">
    <text evidence="5">The sequence shown here is derived from an EMBL/GenBank/DDBJ whole genome shotgun (WGS) entry which is preliminary data.</text>
</comment>
<organism evidence="5 6">
    <name type="scientific">Sinosporangium siamense</name>
    <dbReference type="NCBI Taxonomy" id="1367973"/>
    <lineage>
        <taxon>Bacteria</taxon>
        <taxon>Bacillati</taxon>
        <taxon>Actinomycetota</taxon>
        <taxon>Actinomycetes</taxon>
        <taxon>Streptosporangiales</taxon>
        <taxon>Streptosporangiaceae</taxon>
        <taxon>Sinosporangium</taxon>
    </lineage>
</organism>
<comment type="cofactor">
    <cofactor evidence="1">
        <name>FAD</name>
        <dbReference type="ChEBI" id="CHEBI:57692"/>
    </cofactor>
</comment>
<dbReference type="Pfam" id="PF01494">
    <property type="entry name" value="FAD_binding_3"/>
    <property type="match status" value="1"/>
</dbReference>
<proteinExistence type="predicted"/>
<keyword evidence="2" id="KW-0285">Flavoprotein</keyword>
<name>A0A919RFF8_9ACTN</name>
<gene>
    <name evidence="5" type="ORF">Ssi02_31470</name>
</gene>
<keyword evidence="3" id="KW-0274">FAD</keyword>
<dbReference type="Proteomes" id="UP000606172">
    <property type="component" value="Unassembled WGS sequence"/>
</dbReference>
<dbReference type="InterPro" id="IPR002938">
    <property type="entry name" value="FAD-bd"/>
</dbReference>
<evidence type="ECO:0000313" key="5">
    <source>
        <dbReference type="EMBL" id="GII92916.1"/>
    </source>
</evidence>
<accession>A0A919RFF8</accession>
<dbReference type="SUPFAM" id="SSF51905">
    <property type="entry name" value="FAD/NAD(P)-binding domain"/>
    <property type="match status" value="1"/>
</dbReference>
<dbReference type="GO" id="GO:0071949">
    <property type="term" value="F:FAD binding"/>
    <property type="evidence" value="ECO:0007669"/>
    <property type="project" value="InterPro"/>
</dbReference>
<evidence type="ECO:0000256" key="2">
    <source>
        <dbReference type="ARBA" id="ARBA00022630"/>
    </source>
</evidence>
<dbReference type="Gene3D" id="3.50.50.60">
    <property type="entry name" value="FAD/NAD(P)-binding domain"/>
    <property type="match status" value="1"/>
</dbReference>
<dbReference type="AlphaFoldDB" id="A0A919RFF8"/>
<evidence type="ECO:0000256" key="1">
    <source>
        <dbReference type="ARBA" id="ARBA00001974"/>
    </source>
</evidence>
<dbReference type="Gene3D" id="3.30.70.2450">
    <property type="match status" value="1"/>
</dbReference>
<evidence type="ECO:0000256" key="3">
    <source>
        <dbReference type="ARBA" id="ARBA00022827"/>
    </source>
</evidence>
<dbReference type="PANTHER" id="PTHR43004">
    <property type="entry name" value="TRK SYSTEM POTASSIUM UPTAKE PROTEIN"/>
    <property type="match status" value="1"/>
</dbReference>
<dbReference type="GO" id="GO:0016709">
    <property type="term" value="F:oxidoreductase activity, acting on paired donors, with incorporation or reduction of molecular oxygen, NAD(P)H as one donor, and incorporation of one atom of oxygen"/>
    <property type="evidence" value="ECO:0007669"/>
    <property type="project" value="UniProtKB-ARBA"/>
</dbReference>
<keyword evidence="6" id="KW-1185">Reference proteome</keyword>